<keyword evidence="1" id="KW-0489">Methyltransferase</keyword>
<dbReference type="EMBL" id="UINC01089736">
    <property type="protein sequence ID" value="SVC41073.1"/>
    <property type="molecule type" value="Genomic_DNA"/>
</dbReference>
<dbReference type="PANTHER" id="PTHR11103:SF18">
    <property type="entry name" value="SLR1189 PROTEIN"/>
    <property type="match status" value="1"/>
</dbReference>
<name>A0A382LX25_9ZZZZ</name>
<dbReference type="PANTHER" id="PTHR11103">
    <property type="entry name" value="SLR1189 PROTEIN"/>
    <property type="match status" value="1"/>
</dbReference>
<evidence type="ECO:0000313" key="4">
    <source>
        <dbReference type="EMBL" id="SVC41073.1"/>
    </source>
</evidence>
<dbReference type="NCBIfam" id="NF005718">
    <property type="entry name" value="PRK07534.1"/>
    <property type="match status" value="1"/>
</dbReference>
<dbReference type="InterPro" id="IPR003726">
    <property type="entry name" value="HCY_dom"/>
</dbReference>
<evidence type="ECO:0000256" key="1">
    <source>
        <dbReference type="ARBA" id="ARBA00022603"/>
    </source>
</evidence>
<proteinExistence type="predicted"/>
<evidence type="ECO:0000259" key="3">
    <source>
        <dbReference type="PROSITE" id="PS50970"/>
    </source>
</evidence>
<evidence type="ECO:0000256" key="2">
    <source>
        <dbReference type="ARBA" id="ARBA00022679"/>
    </source>
</evidence>
<dbReference type="GO" id="GO:0032259">
    <property type="term" value="P:methylation"/>
    <property type="evidence" value="ECO:0007669"/>
    <property type="project" value="UniProtKB-KW"/>
</dbReference>
<organism evidence="4">
    <name type="scientific">marine metagenome</name>
    <dbReference type="NCBI Taxonomy" id="408172"/>
    <lineage>
        <taxon>unclassified sequences</taxon>
        <taxon>metagenomes</taxon>
        <taxon>ecological metagenomes</taxon>
    </lineage>
</organism>
<dbReference type="Gene3D" id="3.20.20.330">
    <property type="entry name" value="Homocysteine-binding-like domain"/>
    <property type="match status" value="1"/>
</dbReference>
<feature type="domain" description="Hcy-binding" evidence="3">
    <location>
        <begin position="2"/>
        <end position="278"/>
    </location>
</feature>
<keyword evidence="2" id="KW-0808">Transferase</keyword>
<dbReference type="PROSITE" id="PS50970">
    <property type="entry name" value="HCY"/>
    <property type="match status" value="1"/>
</dbReference>
<dbReference type="Pfam" id="PF02574">
    <property type="entry name" value="S-methyl_trans"/>
    <property type="match status" value="1"/>
</dbReference>
<reference evidence="4" key="1">
    <citation type="submission" date="2018-05" db="EMBL/GenBank/DDBJ databases">
        <authorList>
            <person name="Lanie J.A."/>
            <person name="Ng W.-L."/>
            <person name="Kazmierczak K.M."/>
            <person name="Andrzejewski T.M."/>
            <person name="Davidsen T.M."/>
            <person name="Wayne K.J."/>
            <person name="Tettelin H."/>
            <person name="Glass J.I."/>
            <person name="Rusch D."/>
            <person name="Podicherti R."/>
            <person name="Tsui H.-C.T."/>
            <person name="Winkler M.E."/>
        </authorList>
    </citation>
    <scope>NUCLEOTIDE SEQUENCE</scope>
</reference>
<protein>
    <recommendedName>
        <fullName evidence="3">Hcy-binding domain-containing protein</fullName>
    </recommendedName>
</protein>
<sequence length="278" mass="28529">MNALAELLEEKGHLVLDGAMGTQLFEAGLVAGDAPESWNLDRPDDITAIHRAYVAAGSDIILTNSFGGTSFRLKLHGLDDRVREVNAAAARNARAAADQADRRVLVAGSMGPTGELVEPLGHLTPAEVEDGFAAQAEGLAEGGVDILWLETLSALNVLEAGVRGVRKVTDLPIVTTMSYDTAGRTMMGVTGTAQGEMIAALGLDAAGANCGATISDTEAAVALIRQACGDIPVVSKANAGIPVWHGAELHYDGTPDVLAAHAVRVRDAGASLIGACCG</sequence>
<dbReference type="AlphaFoldDB" id="A0A382LX25"/>
<dbReference type="InterPro" id="IPR036589">
    <property type="entry name" value="HCY_dom_sf"/>
</dbReference>
<dbReference type="SUPFAM" id="SSF82282">
    <property type="entry name" value="Homocysteine S-methyltransferase"/>
    <property type="match status" value="1"/>
</dbReference>
<gene>
    <name evidence="4" type="ORF">METZ01_LOCUS293927</name>
</gene>
<dbReference type="GO" id="GO:0008168">
    <property type="term" value="F:methyltransferase activity"/>
    <property type="evidence" value="ECO:0007669"/>
    <property type="project" value="UniProtKB-KW"/>
</dbReference>
<feature type="non-terminal residue" evidence="4">
    <location>
        <position position="278"/>
    </location>
</feature>
<accession>A0A382LX25</accession>